<evidence type="ECO:0000256" key="1">
    <source>
        <dbReference type="SAM" id="Phobius"/>
    </source>
</evidence>
<feature type="transmembrane region" description="Helical" evidence="1">
    <location>
        <begin position="115"/>
        <end position="138"/>
    </location>
</feature>
<feature type="transmembrane region" description="Helical" evidence="1">
    <location>
        <begin position="219"/>
        <end position="246"/>
    </location>
</feature>
<comment type="caution">
    <text evidence="2">The sequence shown here is derived from an EMBL/GenBank/DDBJ whole genome shotgun (WGS) entry which is preliminary data.</text>
</comment>
<keyword evidence="1" id="KW-0472">Membrane</keyword>
<name>A0AA42H5L5_9HYPH</name>
<feature type="transmembrane region" description="Helical" evidence="1">
    <location>
        <begin position="88"/>
        <end position="109"/>
    </location>
</feature>
<organism evidence="2 3">
    <name type="scientific">Brucella intermedia GD04153</name>
    <dbReference type="NCBI Taxonomy" id="2975438"/>
    <lineage>
        <taxon>Bacteria</taxon>
        <taxon>Pseudomonadati</taxon>
        <taxon>Pseudomonadota</taxon>
        <taxon>Alphaproteobacteria</taxon>
        <taxon>Hyphomicrobiales</taxon>
        <taxon>Brucellaceae</taxon>
        <taxon>Brucella/Ochrobactrum group</taxon>
        <taxon>Brucella</taxon>
    </lineage>
</organism>
<feature type="transmembrane region" description="Helical" evidence="1">
    <location>
        <begin position="178"/>
        <end position="198"/>
    </location>
</feature>
<dbReference type="EMBL" id="JAODYY010000024">
    <property type="protein sequence ID" value="MDH0127047.1"/>
    <property type="molecule type" value="Genomic_DNA"/>
</dbReference>
<feature type="transmembrane region" description="Helical" evidence="1">
    <location>
        <begin position="305"/>
        <end position="328"/>
    </location>
</feature>
<evidence type="ECO:0000313" key="3">
    <source>
        <dbReference type="Proteomes" id="UP001158087"/>
    </source>
</evidence>
<proteinExistence type="predicted"/>
<feature type="transmembrane region" description="Helical" evidence="1">
    <location>
        <begin position="252"/>
        <end position="271"/>
    </location>
</feature>
<dbReference type="AlphaFoldDB" id="A0AA42H5L5"/>
<feature type="transmembrane region" description="Helical" evidence="1">
    <location>
        <begin position="368"/>
        <end position="389"/>
    </location>
</feature>
<dbReference type="SUPFAM" id="SSF103473">
    <property type="entry name" value="MFS general substrate transporter"/>
    <property type="match status" value="1"/>
</dbReference>
<accession>A0AA42H5L5</accession>
<sequence>MTDKSILGEQPGAGPAPAVRGALARWTSSLALLNVPKAAGPIAFSLLSLPLTGDPTSGAAIMLAMTCAQLAGAVPITRLGRNCNAVLFFKVLLTLRTAALGGMVALALAKAPFVLLVSVAALAGLVDGAAFSFLRSILRYLIADRQIVRALAVGSTLNEVTFVAAPVAASALSTISPSLAVLVSVLLGAAPLLLIPSIPAAVIPKMDRTPQPRGMPGSGLWLLCSCASGAAVGAIEVGAVAIAIRFGFEPELAVIFTVALCLASISGGAWISFTNRMIRRERVALLLLSMAAGSAMVALEHSVVATVVGCLLVGAVIAPLSTYYSVAIEGLAPPDKWAEAFALLRTANSFGLVLATATLTWAPLEYGLALGAACSTVAFMAATGAIMAAHRDHR</sequence>
<dbReference type="Proteomes" id="UP001158087">
    <property type="component" value="Unassembled WGS sequence"/>
</dbReference>
<feature type="transmembrane region" description="Helical" evidence="1">
    <location>
        <begin position="150"/>
        <end position="172"/>
    </location>
</feature>
<protein>
    <submittedName>
        <fullName evidence="2">MFS transporter</fullName>
    </submittedName>
</protein>
<feature type="transmembrane region" description="Helical" evidence="1">
    <location>
        <begin position="340"/>
        <end position="362"/>
    </location>
</feature>
<dbReference type="Gene3D" id="1.20.1250.20">
    <property type="entry name" value="MFS general substrate transporter like domains"/>
    <property type="match status" value="1"/>
</dbReference>
<feature type="transmembrane region" description="Helical" evidence="1">
    <location>
        <begin position="283"/>
        <end position="299"/>
    </location>
</feature>
<gene>
    <name evidence="2" type="ORF">N7376_24060</name>
</gene>
<keyword evidence="1" id="KW-0812">Transmembrane</keyword>
<keyword evidence="1" id="KW-1133">Transmembrane helix</keyword>
<dbReference type="InterPro" id="IPR036259">
    <property type="entry name" value="MFS_trans_sf"/>
</dbReference>
<reference evidence="2" key="1">
    <citation type="submission" date="2022-09" db="EMBL/GenBank/DDBJ databases">
        <title>Intensive care unit water sources are persistently colonized with multi-drug resistant bacteria and are the site of extensive horizontal gene transfer of antibiotic resistance genes.</title>
        <authorList>
            <person name="Diorio-Toth L."/>
        </authorList>
    </citation>
    <scope>NUCLEOTIDE SEQUENCE</scope>
    <source>
        <strain evidence="2">GD04153</strain>
    </source>
</reference>
<evidence type="ECO:0000313" key="2">
    <source>
        <dbReference type="EMBL" id="MDH0127047.1"/>
    </source>
</evidence>